<evidence type="ECO:0000313" key="5">
    <source>
        <dbReference type="Proteomes" id="UP000570010"/>
    </source>
</evidence>
<accession>A0A6B3W0E9</accession>
<gene>
    <name evidence="3" type="ORF">G4D64_05860</name>
    <name evidence="2" type="ORF">H1Z61_05890</name>
</gene>
<dbReference type="InterPro" id="IPR014243">
    <property type="entry name" value="RsfA-like"/>
</dbReference>
<dbReference type="Proteomes" id="UP000570010">
    <property type="component" value="Unassembled WGS sequence"/>
</dbReference>
<feature type="coiled-coil region" evidence="1">
    <location>
        <begin position="125"/>
        <end position="166"/>
    </location>
</feature>
<dbReference type="AlphaFoldDB" id="A0A6B3W0E9"/>
<dbReference type="EMBL" id="JACEIO010000010">
    <property type="protein sequence ID" value="MBA4536686.1"/>
    <property type="molecule type" value="Genomic_DNA"/>
</dbReference>
<sequence length="212" mass="25261">MVRKQNNLNGEVWNDDDDSDLAEIVLRKVREGDTVISACREFSEKTNRRRTADASKFRWHTRLKQQYMEDYNIARAEGKKKRELLKGKVNEANCDNQKEVHVIFKEKEKNISIDDIITLMKRFKKQQEDDNENNFEREKDKIQLENEQIKIELEKVKRKYKYTKEALLEVSENYRKLIDALKVLQKAGIQINVPELKPFKYKVNNVPTVEEI</sequence>
<name>A0A6B3W0E9_9BACI</name>
<evidence type="ECO:0000313" key="4">
    <source>
        <dbReference type="Proteomes" id="UP000472971"/>
    </source>
</evidence>
<proteinExistence type="predicted"/>
<dbReference type="PANTHER" id="PTHR41302">
    <property type="entry name" value="PRESPORE-SPECIFIC TRANSCRIPTIONAL REGULATOR RSFA-RELATED"/>
    <property type="match status" value="1"/>
</dbReference>
<dbReference type="PANTHER" id="PTHR41302:SF2">
    <property type="entry name" value="PRESPORE SPECIFIC TRANSCRIPTIONAL ACTIVATOR RSFA"/>
    <property type="match status" value="1"/>
</dbReference>
<reference evidence="2 5" key="2">
    <citation type="submission" date="2020-07" db="EMBL/GenBank/DDBJ databases">
        <authorList>
            <person name="Feng H."/>
        </authorList>
    </citation>
    <scope>NUCLEOTIDE SEQUENCE [LARGE SCALE GENOMIC DNA]</scope>
    <source>
        <strain evidence="5">s-12</strain>
        <strain evidence="2">S-12</strain>
    </source>
</reference>
<dbReference type="EMBL" id="JAAIWN010000010">
    <property type="protein sequence ID" value="NEY81054.1"/>
    <property type="molecule type" value="Genomic_DNA"/>
</dbReference>
<evidence type="ECO:0000313" key="3">
    <source>
        <dbReference type="EMBL" id="NEY81054.1"/>
    </source>
</evidence>
<dbReference type="Proteomes" id="UP000472971">
    <property type="component" value="Unassembled WGS sequence"/>
</dbReference>
<keyword evidence="4" id="KW-1185">Reference proteome</keyword>
<protein>
    <recommendedName>
        <fullName evidence="6">RsfA family transcriptional regulator</fullName>
    </recommendedName>
</protein>
<evidence type="ECO:0000313" key="2">
    <source>
        <dbReference type="EMBL" id="MBA4536686.1"/>
    </source>
</evidence>
<dbReference type="RefSeq" id="WP_163241092.1">
    <property type="nucleotide sequence ID" value="NZ_CP082780.1"/>
</dbReference>
<organism evidence="3 4">
    <name type="scientific">Bacillus aquiflavi</name>
    <dbReference type="NCBI Taxonomy" id="2672567"/>
    <lineage>
        <taxon>Bacteria</taxon>
        <taxon>Bacillati</taxon>
        <taxon>Bacillota</taxon>
        <taxon>Bacilli</taxon>
        <taxon>Bacillales</taxon>
        <taxon>Bacillaceae</taxon>
        <taxon>Bacillus</taxon>
    </lineage>
</organism>
<evidence type="ECO:0008006" key="6">
    <source>
        <dbReference type="Google" id="ProtNLM"/>
    </source>
</evidence>
<reference evidence="3 4" key="1">
    <citation type="submission" date="2020-02" db="EMBL/GenBank/DDBJ databases">
        <title>Bacillus aquiflavi sp. nov., isolated from yellow water of strong flavor Chinese baijiu in Yibin region of China.</title>
        <authorList>
            <person name="Xie J."/>
        </authorList>
    </citation>
    <scope>NUCLEOTIDE SEQUENCE [LARGE SCALE GENOMIC DNA]</scope>
    <source>
        <strain evidence="3 4">3H-10</strain>
    </source>
</reference>
<keyword evidence="1" id="KW-0175">Coiled coil</keyword>
<comment type="caution">
    <text evidence="3">The sequence shown here is derived from an EMBL/GenBank/DDBJ whole genome shotgun (WGS) entry which is preliminary data.</text>
</comment>
<evidence type="ECO:0000256" key="1">
    <source>
        <dbReference type="SAM" id="Coils"/>
    </source>
</evidence>